<dbReference type="Proteomes" id="UP000030665">
    <property type="component" value="Unassembled WGS sequence"/>
</dbReference>
<keyword evidence="5" id="KW-0418">Kinase</keyword>
<dbReference type="Gene3D" id="3.30.200.20">
    <property type="entry name" value="Phosphorylase Kinase, domain 1"/>
    <property type="match status" value="1"/>
</dbReference>
<dbReference type="EMBL" id="HG806630">
    <property type="protein sequence ID" value="CDW59538.1"/>
    <property type="molecule type" value="Genomic_DNA"/>
</dbReference>
<reference evidence="10" key="2">
    <citation type="submission" date="2014-03" db="EMBL/GenBank/DDBJ databases">
        <title>The whipworm genome and dual-species transcriptomics of an intimate host-pathogen interaction.</title>
        <authorList>
            <person name="Foth B.J."/>
            <person name="Tsai I.J."/>
            <person name="Reid A.J."/>
            <person name="Bancroft A.J."/>
            <person name="Nichol S."/>
            <person name="Tracey A."/>
            <person name="Holroyd N."/>
            <person name="Cotton J.A."/>
            <person name="Stanley E.J."/>
            <person name="Zarowiecki M."/>
            <person name="Liu J.Z."/>
            <person name="Huckvale T."/>
            <person name="Cooper P.J."/>
            <person name="Grencis R.K."/>
            <person name="Berriman M."/>
        </authorList>
    </citation>
    <scope>NUCLEOTIDE SEQUENCE [LARGE SCALE GENOMIC DNA]</scope>
</reference>
<dbReference type="EC" id="2.7.11.1" evidence="1"/>
<dbReference type="OrthoDB" id="21018at2759"/>
<dbReference type="GO" id="GO:0005634">
    <property type="term" value="C:nucleus"/>
    <property type="evidence" value="ECO:0007669"/>
    <property type="project" value="TreeGrafter"/>
</dbReference>
<feature type="domain" description="Serine/threonine-protein kinase haspin C-terminal" evidence="9">
    <location>
        <begin position="157"/>
        <end position="241"/>
    </location>
</feature>
<keyword evidence="2" id="KW-0723">Serine/threonine-protein kinase</keyword>
<evidence type="ECO:0000313" key="11">
    <source>
        <dbReference type="Proteomes" id="UP000030665"/>
    </source>
</evidence>
<dbReference type="AlphaFoldDB" id="A0A077ZIV6"/>
<dbReference type="SMART" id="SM01331">
    <property type="entry name" value="DUF3635"/>
    <property type="match status" value="1"/>
</dbReference>
<dbReference type="InterPro" id="IPR011009">
    <property type="entry name" value="Kinase-like_dom_sf"/>
</dbReference>
<evidence type="ECO:0000256" key="4">
    <source>
        <dbReference type="ARBA" id="ARBA00022741"/>
    </source>
</evidence>
<proteinExistence type="predicted"/>
<reference evidence="10" key="1">
    <citation type="submission" date="2014-01" db="EMBL/GenBank/DDBJ databases">
        <authorList>
            <person name="Aslett M."/>
        </authorList>
    </citation>
    <scope>NUCLEOTIDE SEQUENCE</scope>
</reference>
<evidence type="ECO:0000259" key="9">
    <source>
        <dbReference type="SMART" id="SM01331"/>
    </source>
</evidence>
<keyword evidence="3" id="KW-0808">Transferase</keyword>
<evidence type="ECO:0000256" key="2">
    <source>
        <dbReference type="ARBA" id="ARBA00022527"/>
    </source>
</evidence>
<dbReference type="PANTHER" id="PTHR24419:SF18">
    <property type="entry name" value="SERINE_THREONINE-PROTEIN KINASE HASPIN"/>
    <property type="match status" value="1"/>
</dbReference>
<keyword evidence="11" id="KW-1185">Reference proteome</keyword>
<dbReference type="STRING" id="36087.A0A077ZIV6"/>
<evidence type="ECO:0000256" key="6">
    <source>
        <dbReference type="ARBA" id="ARBA00022840"/>
    </source>
</evidence>
<dbReference type="GO" id="GO:0000278">
    <property type="term" value="P:mitotic cell cycle"/>
    <property type="evidence" value="ECO:0007669"/>
    <property type="project" value="TreeGrafter"/>
</dbReference>
<dbReference type="SUPFAM" id="SSF56112">
    <property type="entry name" value="Protein kinase-like (PK-like)"/>
    <property type="match status" value="1"/>
</dbReference>
<dbReference type="GO" id="GO:0035556">
    <property type="term" value="P:intracellular signal transduction"/>
    <property type="evidence" value="ECO:0007669"/>
    <property type="project" value="TreeGrafter"/>
</dbReference>
<protein>
    <recommendedName>
        <fullName evidence="1">non-specific serine/threonine protein kinase</fullName>
        <ecNumber evidence="1">2.7.11.1</ecNumber>
    </recommendedName>
</protein>
<evidence type="ECO:0000256" key="1">
    <source>
        <dbReference type="ARBA" id="ARBA00012513"/>
    </source>
</evidence>
<dbReference type="PANTHER" id="PTHR24419">
    <property type="entry name" value="INTERLEUKIN-1 RECEPTOR-ASSOCIATED KINASE"/>
    <property type="match status" value="1"/>
</dbReference>
<comment type="catalytic activity">
    <reaction evidence="8">
        <text>L-seryl-[protein] + ATP = O-phospho-L-seryl-[protein] + ADP + H(+)</text>
        <dbReference type="Rhea" id="RHEA:17989"/>
        <dbReference type="Rhea" id="RHEA-COMP:9863"/>
        <dbReference type="Rhea" id="RHEA-COMP:11604"/>
        <dbReference type="ChEBI" id="CHEBI:15378"/>
        <dbReference type="ChEBI" id="CHEBI:29999"/>
        <dbReference type="ChEBI" id="CHEBI:30616"/>
        <dbReference type="ChEBI" id="CHEBI:83421"/>
        <dbReference type="ChEBI" id="CHEBI:456216"/>
        <dbReference type="EC" id="2.7.11.1"/>
    </reaction>
</comment>
<evidence type="ECO:0000256" key="8">
    <source>
        <dbReference type="ARBA" id="ARBA00048679"/>
    </source>
</evidence>
<gene>
    <name evidence="10" type="ORF">TTRE_0000787401</name>
</gene>
<organism evidence="10 11">
    <name type="scientific">Trichuris trichiura</name>
    <name type="common">Whipworm</name>
    <name type="synonym">Trichocephalus trichiurus</name>
    <dbReference type="NCBI Taxonomy" id="36087"/>
    <lineage>
        <taxon>Eukaryota</taxon>
        <taxon>Metazoa</taxon>
        <taxon>Ecdysozoa</taxon>
        <taxon>Nematoda</taxon>
        <taxon>Enoplea</taxon>
        <taxon>Dorylaimia</taxon>
        <taxon>Trichinellida</taxon>
        <taxon>Trichuridae</taxon>
        <taxon>Trichuris</taxon>
    </lineage>
</organism>
<evidence type="ECO:0000256" key="3">
    <source>
        <dbReference type="ARBA" id="ARBA00022679"/>
    </source>
</evidence>
<keyword evidence="6" id="KW-0067">ATP-binding</keyword>
<evidence type="ECO:0000256" key="7">
    <source>
        <dbReference type="ARBA" id="ARBA00047899"/>
    </source>
</evidence>
<dbReference type="Gene3D" id="1.10.510.10">
    <property type="entry name" value="Transferase(Phosphotransferase) domain 1"/>
    <property type="match status" value="1"/>
</dbReference>
<name>A0A077ZIV6_TRITR</name>
<dbReference type="GO" id="GO:0005524">
    <property type="term" value="F:ATP binding"/>
    <property type="evidence" value="ECO:0007669"/>
    <property type="project" value="UniProtKB-KW"/>
</dbReference>
<evidence type="ECO:0000256" key="5">
    <source>
        <dbReference type="ARBA" id="ARBA00022777"/>
    </source>
</evidence>
<comment type="catalytic activity">
    <reaction evidence="7">
        <text>L-threonyl-[protein] + ATP = O-phospho-L-threonyl-[protein] + ADP + H(+)</text>
        <dbReference type="Rhea" id="RHEA:46608"/>
        <dbReference type="Rhea" id="RHEA-COMP:11060"/>
        <dbReference type="Rhea" id="RHEA-COMP:11605"/>
        <dbReference type="ChEBI" id="CHEBI:15378"/>
        <dbReference type="ChEBI" id="CHEBI:30013"/>
        <dbReference type="ChEBI" id="CHEBI:30616"/>
        <dbReference type="ChEBI" id="CHEBI:61977"/>
        <dbReference type="ChEBI" id="CHEBI:456216"/>
        <dbReference type="EC" id="2.7.11.1"/>
    </reaction>
</comment>
<sequence>MHFSVIFLGYSIVRCVKGKYPAELLKAWDQFALNNRTENNRPDYFTADQHYVLLCMENGGVSLENFKLTSLEEAKSILQQMIFTLALLEKALKFEHRDLHVSNILVRGTKVDYLEYIIDGDRLTVPSAGLLCCMVDFTLSRLQIDDQVIYADLSSHSHIFSGSGEMQFYVYPLMRKIIGSWETFNPRTNVLWIAYLADFLAHAKYRNRKLPQAKKARLFAFKRRTKSWGACSAFVASSSFHSHTKREIVE</sequence>
<accession>A0A077ZIV6</accession>
<keyword evidence="4" id="KW-0547">Nucleotide-binding</keyword>
<dbReference type="InterPro" id="IPR024604">
    <property type="entry name" value="GSG2_C"/>
</dbReference>
<evidence type="ECO:0000313" key="10">
    <source>
        <dbReference type="EMBL" id="CDW59538.1"/>
    </source>
</evidence>
<dbReference type="Pfam" id="PF12330">
    <property type="entry name" value="Haspin_kinase"/>
    <property type="match status" value="1"/>
</dbReference>
<dbReference type="GO" id="GO:0072354">
    <property type="term" value="F:histone H3T3 kinase activity"/>
    <property type="evidence" value="ECO:0007669"/>
    <property type="project" value="TreeGrafter"/>
</dbReference>
<dbReference type="GO" id="GO:0005737">
    <property type="term" value="C:cytoplasm"/>
    <property type="evidence" value="ECO:0007669"/>
    <property type="project" value="TreeGrafter"/>
</dbReference>